<reference evidence="3" key="1">
    <citation type="submission" date="2025-08" db="UniProtKB">
        <authorList>
            <consortium name="RefSeq"/>
        </authorList>
    </citation>
    <scope>IDENTIFICATION</scope>
</reference>
<feature type="region of interest" description="Disordered" evidence="1">
    <location>
        <begin position="160"/>
        <end position="226"/>
    </location>
</feature>
<feature type="region of interest" description="Disordered" evidence="1">
    <location>
        <begin position="1"/>
        <end position="119"/>
    </location>
</feature>
<accession>A0ABM3VVA6</accession>
<evidence type="ECO:0000313" key="3">
    <source>
        <dbReference type="RefSeq" id="XP_060028258.1"/>
    </source>
</evidence>
<gene>
    <name evidence="3" type="primary">GREP1</name>
</gene>
<dbReference type="GeneID" id="132532963"/>
<feature type="region of interest" description="Disordered" evidence="1">
    <location>
        <begin position="278"/>
        <end position="305"/>
    </location>
</feature>
<evidence type="ECO:0000256" key="1">
    <source>
        <dbReference type="SAM" id="MobiDB-lite"/>
    </source>
</evidence>
<feature type="compositionally biased region" description="Gly residues" evidence="1">
    <location>
        <begin position="90"/>
        <end position="109"/>
    </location>
</feature>
<sequence>MSPPKAGPESRNGQGVGAFPGAGVLPGIGGSLKPQKPGFGNGMGAGLFPRVGVPPGPSLGNGLGAQPGFGGGGKPQKPGVSPGLRNGQGAQPGLGGGMKPQKPGFGGGMKPQKPGFGIAQGLQAQPGLAMPNGYGAGFGGGLKPQKSGAPAQNGYGAGFGGGTRLGAQPGEAAGSAAGLMPSAPAGPCSRGARVQHLPRPPTPALPESQPPSAVQSHGFPGFGGGGLKPQKVGLGYGSAGLGAGPFLEAQPQPGLPRTNGFRIAYGEAVGYPKVAGAAPEGNGPYGQLKAELGPGSFGEEKPQPPSRIWLLRPLHQAPRLCL</sequence>
<feature type="compositionally biased region" description="Gly residues" evidence="1">
    <location>
        <begin position="59"/>
        <end position="74"/>
    </location>
</feature>
<dbReference type="RefSeq" id="XP_060028258.1">
    <property type="nucleotide sequence ID" value="XM_060172275.1"/>
</dbReference>
<dbReference type="Proteomes" id="UP001652624">
    <property type="component" value="Chromosome 15"/>
</dbReference>
<organism evidence="2 3">
    <name type="scientific">Erinaceus europaeus</name>
    <name type="common">Western European hedgehog</name>
    <dbReference type="NCBI Taxonomy" id="9365"/>
    <lineage>
        <taxon>Eukaryota</taxon>
        <taxon>Metazoa</taxon>
        <taxon>Chordata</taxon>
        <taxon>Craniata</taxon>
        <taxon>Vertebrata</taxon>
        <taxon>Euteleostomi</taxon>
        <taxon>Mammalia</taxon>
        <taxon>Eutheria</taxon>
        <taxon>Laurasiatheria</taxon>
        <taxon>Eulipotyphla</taxon>
        <taxon>Erinaceidae</taxon>
        <taxon>Erinaceinae</taxon>
        <taxon>Erinaceus</taxon>
    </lineage>
</organism>
<protein>
    <submittedName>
        <fullName evidence="3">Glycine-rich extracellular protein 1</fullName>
    </submittedName>
</protein>
<name>A0ABM3VVA6_ERIEU</name>
<feature type="compositionally biased region" description="Low complexity" evidence="1">
    <location>
        <begin position="75"/>
        <end position="89"/>
    </location>
</feature>
<evidence type="ECO:0000313" key="2">
    <source>
        <dbReference type="Proteomes" id="UP001652624"/>
    </source>
</evidence>
<keyword evidence="2" id="KW-1185">Reference proteome</keyword>
<feature type="compositionally biased region" description="Gly residues" evidence="1">
    <location>
        <begin position="14"/>
        <end position="30"/>
    </location>
</feature>
<proteinExistence type="predicted"/>